<accession>A0ABV7FP16</accession>
<keyword evidence="2" id="KW-1185">Reference proteome</keyword>
<proteinExistence type="predicted"/>
<evidence type="ECO:0000313" key="2">
    <source>
        <dbReference type="Proteomes" id="UP001595478"/>
    </source>
</evidence>
<reference evidence="2" key="1">
    <citation type="journal article" date="2019" name="Int. J. Syst. Evol. Microbiol.">
        <title>The Global Catalogue of Microorganisms (GCM) 10K type strain sequencing project: providing services to taxonomists for standard genome sequencing and annotation.</title>
        <authorList>
            <consortium name="The Broad Institute Genomics Platform"/>
            <consortium name="The Broad Institute Genome Sequencing Center for Infectious Disease"/>
            <person name="Wu L."/>
            <person name="Ma J."/>
        </authorList>
    </citation>
    <scope>NUCLEOTIDE SEQUENCE [LARGE SCALE GENOMIC DNA]</scope>
    <source>
        <strain evidence="2">KCTC 52473</strain>
    </source>
</reference>
<sequence length="75" mass="8777">MRKFLVGYDYGSGGIWRVIIAENSKQILEEYPELVIQDNKPSWMSEDMYRKLLSEAINLSDTNNVFFNSIRSQRA</sequence>
<evidence type="ECO:0000313" key="1">
    <source>
        <dbReference type="EMBL" id="MFC3122059.1"/>
    </source>
</evidence>
<dbReference type="Proteomes" id="UP001595478">
    <property type="component" value="Unassembled WGS sequence"/>
</dbReference>
<organism evidence="1 2">
    <name type="scientific">Agaribacter flavus</name>
    <dbReference type="NCBI Taxonomy" id="1902781"/>
    <lineage>
        <taxon>Bacteria</taxon>
        <taxon>Pseudomonadati</taxon>
        <taxon>Pseudomonadota</taxon>
        <taxon>Gammaproteobacteria</taxon>
        <taxon>Alteromonadales</taxon>
        <taxon>Alteromonadaceae</taxon>
        <taxon>Agaribacter</taxon>
    </lineage>
</organism>
<dbReference type="RefSeq" id="WP_376920193.1">
    <property type="nucleotide sequence ID" value="NZ_JBHRSW010000017.1"/>
</dbReference>
<dbReference type="EMBL" id="JBHRSW010000017">
    <property type="protein sequence ID" value="MFC3122059.1"/>
    <property type="molecule type" value="Genomic_DNA"/>
</dbReference>
<gene>
    <name evidence="1" type="ORF">ACFOHL_10535</name>
</gene>
<name>A0ABV7FP16_9ALTE</name>
<comment type="caution">
    <text evidence="1">The sequence shown here is derived from an EMBL/GenBank/DDBJ whole genome shotgun (WGS) entry which is preliminary data.</text>
</comment>
<protein>
    <submittedName>
        <fullName evidence="1">Uncharacterized protein</fullName>
    </submittedName>
</protein>